<comment type="caution">
    <text evidence="1">The sequence shown here is derived from an EMBL/GenBank/DDBJ whole genome shotgun (WGS) entry which is preliminary data.</text>
</comment>
<reference evidence="1" key="1">
    <citation type="submission" date="2019-08" db="EMBL/GenBank/DDBJ databases">
        <authorList>
            <person name="Kucharzyk K."/>
            <person name="Murdoch R.W."/>
            <person name="Higgins S."/>
            <person name="Loffler F."/>
        </authorList>
    </citation>
    <scope>NUCLEOTIDE SEQUENCE</scope>
</reference>
<gene>
    <name evidence="1" type="ORF">SDC9_169828</name>
</gene>
<dbReference type="AlphaFoldDB" id="A0A645G722"/>
<accession>A0A645G722</accession>
<organism evidence="1">
    <name type="scientific">bioreactor metagenome</name>
    <dbReference type="NCBI Taxonomy" id="1076179"/>
    <lineage>
        <taxon>unclassified sequences</taxon>
        <taxon>metagenomes</taxon>
        <taxon>ecological metagenomes</taxon>
    </lineage>
</organism>
<proteinExistence type="predicted"/>
<name>A0A645G722_9ZZZZ</name>
<evidence type="ECO:0000313" key="1">
    <source>
        <dbReference type="EMBL" id="MPN22445.1"/>
    </source>
</evidence>
<protein>
    <submittedName>
        <fullName evidence="1">Uncharacterized protein</fullName>
    </submittedName>
</protein>
<dbReference type="EMBL" id="VSSQ01070677">
    <property type="protein sequence ID" value="MPN22445.1"/>
    <property type="molecule type" value="Genomic_DNA"/>
</dbReference>
<sequence>MSDVFNSFPRLSFDPSISNNQKSIQVDCEILERLPFDKIDWVMTTRSGSIDSTWVAMSNFFRNLNIA</sequence>